<keyword evidence="4" id="KW-1003">Cell membrane</keyword>
<dbReference type="InterPro" id="IPR000516">
    <property type="entry name" value="Ni-dep_Hydgase_cyt-B"/>
</dbReference>
<dbReference type="InterPro" id="IPR051542">
    <property type="entry name" value="Hydrogenase_cytochrome"/>
</dbReference>
<comment type="subcellular location">
    <subcellularLocation>
        <location evidence="1">Cell membrane</location>
        <topology evidence="1">Multi-pass membrane protein</topology>
    </subcellularLocation>
</comment>
<dbReference type="OrthoDB" id="1117555at2"/>
<dbReference type="EMBL" id="FTOM01000001">
    <property type="protein sequence ID" value="SIS52487.1"/>
    <property type="molecule type" value="Genomic_DNA"/>
</dbReference>
<keyword evidence="9 12" id="KW-1133">Transmembrane helix</keyword>
<dbReference type="GO" id="GO:0005506">
    <property type="term" value="F:iron ion binding"/>
    <property type="evidence" value="ECO:0007669"/>
    <property type="project" value="InterPro"/>
</dbReference>
<dbReference type="Gene3D" id="1.20.950.20">
    <property type="entry name" value="Transmembrane di-heme cytochromes, Chain C"/>
    <property type="match status" value="1"/>
</dbReference>
<dbReference type="GO" id="GO:0020037">
    <property type="term" value="F:heme binding"/>
    <property type="evidence" value="ECO:0007669"/>
    <property type="project" value="TreeGrafter"/>
</dbReference>
<dbReference type="AlphaFoldDB" id="A0A1N7JT37"/>
<keyword evidence="7" id="KW-0479">Metal-binding</keyword>
<evidence type="ECO:0000313" key="15">
    <source>
        <dbReference type="Proteomes" id="UP000186098"/>
    </source>
</evidence>
<dbReference type="PRINTS" id="PR00161">
    <property type="entry name" value="NIHGNASECYTB"/>
</dbReference>
<keyword evidence="15" id="KW-1185">Reference proteome</keyword>
<evidence type="ECO:0000256" key="11">
    <source>
        <dbReference type="ARBA" id="ARBA00023136"/>
    </source>
</evidence>
<name>A0A1N7JT37_9RHOB</name>
<accession>A0A1N7JT37</accession>
<dbReference type="RefSeq" id="WP_076363158.1">
    <property type="nucleotide sequence ID" value="NZ_FTOM01000001.1"/>
</dbReference>
<gene>
    <name evidence="14" type="ORF">SAMN05421795_101310</name>
</gene>
<dbReference type="GO" id="GO:0005886">
    <property type="term" value="C:plasma membrane"/>
    <property type="evidence" value="ECO:0007669"/>
    <property type="project" value="UniProtKB-SubCell"/>
</dbReference>
<evidence type="ECO:0000256" key="7">
    <source>
        <dbReference type="ARBA" id="ARBA00022723"/>
    </source>
</evidence>
<feature type="transmembrane region" description="Helical" evidence="12">
    <location>
        <begin position="152"/>
        <end position="179"/>
    </location>
</feature>
<keyword evidence="11 12" id="KW-0472">Membrane</keyword>
<dbReference type="GO" id="GO:0009055">
    <property type="term" value="F:electron transfer activity"/>
    <property type="evidence" value="ECO:0007669"/>
    <property type="project" value="InterPro"/>
</dbReference>
<dbReference type="InterPro" id="IPR011577">
    <property type="entry name" value="Cyt_b561_bac/Ni-Hgenase"/>
</dbReference>
<evidence type="ECO:0000259" key="13">
    <source>
        <dbReference type="Pfam" id="PF01292"/>
    </source>
</evidence>
<comment type="similarity">
    <text evidence="2">Belongs to the HupC/HyaC/HydC family.</text>
</comment>
<evidence type="ECO:0000256" key="8">
    <source>
        <dbReference type="ARBA" id="ARBA00022982"/>
    </source>
</evidence>
<evidence type="ECO:0000256" key="5">
    <source>
        <dbReference type="ARBA" id="ARBA00022617"/>
    </source>
</evidence>
<evidence type="ECO:0000256" key="9">
    <source>
        <dbReference type="ARBA" id="ARBA00022989"/>
    </source>
</evidence>
<dbReference type="SUPFAM" id="SSF81342">
    <property type="entry name" value="Transmembrane di-heme cytochromes"/>
    <property type="match status" value="1"/>
</dbReference>
<keyword evidence="6 12" id="KW-0812">Transmembrane</keyword>
<dbReference type="STRING" id="407234.SAMN05421795_101310"/>
<feature type="transmembrane region" description="Helical" evidence="12">
    <location>
        <begin position="47"/>
        <end position="70"/>
    </location>
</feature>
<sequence length="217" mass="25148">MAKRCVKVYSGFNRLWHWSQAASILALLFTGARMMGLHHLIPFGMAVTIHTLTAIALLVLWAFATFWLFTTENWRQFIPRQTGLIQVMRFYAWGVFRGEDHPYRKAYQSRHNPLQRLAYLALKVVLFPAIWTTGLLYLSYDFWDHLPQAAGWLSVLAQVHILAAFAIASFVVIHVYLLTIGHGFWKHVRPMITGFERVEVSPEAEAYFAAERPERLR</sequence>
<evidence type="ECO:0000256" key="3">
    <source>
        <dbReference type="ARBA" id="ARBA00022448"/>
    </source>
</evidence>
<feature type="domain" description="Cytochrome b561 bacterial/Ni-hydrogenase" evidence="13">
    <location>
        <begin position="8"/>
        <end position="194"/>
    </location>
</feature>
<proteinExistence type="inferred from homology"/>
<keyword evidence="10" id="KW-0408">Iron</keyword>
<dbReference type="PANTHER" id="PTHR30485">
    <property type="entry name" value="NI/FE-HYDROGENASE 1 B-TYPE CYTOCHROME SUBUNIT"/>
    <property type="match status" value="1"/>
</dbReference>
<feature type="transmembrane region" description="Helical" evidence="12">
    <location>
        <begin position="21"/>
        <end position="41"/>
    </location>
</feature>
<evidence type="ECO:0000313" key="14">
    <source>
        <dbReference type="EMBL" id="SIS52487.1"/>
    </source>
</evidence>
<protein>
    <submittedName>
        <fullName evidence="14">Thiosulfate reductase cytochrome b subunit</fullName>
    </submittedName>
</protein>
<reference evidence="15" key="1">
    <citation type="submission" date="2017-01" db="EMBL/GenBank/DDBJ databases">
        <authorList>
            <person name="Varghese N."/>
            <person name="Submissions S."/>
        </authorList>
    </citation>
    <scope>NUCLEOTIDE SEQUENCE [LARGE SCALE GENOMIC DNA]</scope>
    <source>
        <strain evidence="15">DSM 18714</strain>
    </source>
</reference>
<dbReference type="PANTHER" id="PTHR30485:SF1">
    <property type="entry name" value="CYTOCHROME YDHU-RELATED"/>
    <property type="match status" value="1"/>
</dbReference>
<feature type="transmembrane region" description="Helical" evidence="12">
    <location>
        <begin position="117"/>
        <end position="140"/>
    </location>
</feature>
<evidence type="ECO:0000256" key="2">
    <source>
        <dbReference type="ARBA" id="ARBA00008622"/>
    </source>
</evidence>
<organism evidence="14 15">
    <name type="scientific">Phaeovulum vinaykumarii</name>
    <dbReference type="NCBI Taxonomy" id="407234"/>
    <lineage>
        <taxon>Bacteria</taxon>
        <taxon>Pseudomonadati</taxon>
        <taxon>Pseudomonadota</taxon>
        <taxon>Alphaproteobacteria</taxon>
        <taxon>Rhodobacterales</taxon>
        <taxon>Paracoccaceae</taxon>
        <taxon>Phaeovulum</taxon>
    </lineage>
</organism>
<dbReference type="InterPro" id="IPR016174">
    <property type="entry name" value="Di-haem_cyt_TM"/>
</dbReference>
<evidence type="ECO:0000256" key="1">
    <source>
        <dbReference type="ARBA" id="ARBA00004651"/>
    </source>
</evidence>
<dbReference type="Pfam" id="PF01292">
    <property type="entry name" value="Ni_hydr_CYTB"/>
    <property type="match status" value="1"/>
</dbReference>
<dbReference type="GO" id="GO:0022904">
    <property type="term" value="P:respiratory electron transport chain"/>
    <property type="evidence" value="ECO:0007669"/>
    <property type="project" value="InterPro"/>
</dbReference>
<evidence type="ECO:0000256" key="6">
    <source>
        <dbReference type="ARBA" id="ARBA00022692"/>
    </source>
</evidence>
<keyword evidence="5" id="KW-0349">Heme</keyword>
<keyword evidence="8" id="KW-0249">Electron transport</keyword>
<evidence type="ECO:0000256" key="12">
    <source>
        <dbReference type="SAM" id="Phobius"/>
    </source>
</evidence>
<evidence type="ECO:0000256" key="4">
    <source>
        <dbReference type="ARBA" id="ARBA00022475"/>
    </source>
</evidence>
<keyword evidence="3" id="KW-0813">Transport</keyword>
<dbReference type="Proteomes" id="UP000186098">
    <property type="component" value="Unassembled WGS sequence"/>
</dbReference>
<evidence type="ECO:0000256" key="10">
    <source>
        <dbReference type="ARBA" id="ARBA00023004"/>
    </source>
</evidence>